<protein>
    <recommendedName>
        <fullName evidence="3">Gp5/Type VI secretion system Vgr protein OB-fold domain-containing protein</fullName>
    </recommendedName>
</protein>
<evidence type="ECO:0000313" key="1">
    <source>
        <dbReference type="EMBL" id="SQD80457.1"/>
    </source>
</evidence>
<keyword evidence="2" id="KW-1185">Reference proteome</keyword>
<organism evidence="1 2">
    <name type="scientific">Moritella yayanosii</name>
    <dbReference type="NCBI Taxonomy" id="69539"/>
    <lineage>
        <taxon>Bacteria</taxon>
        <taxon>Pseudomonadati</taxon>
        <taxon>Pseudomonadota</taxon>
        <taxon>Gammaproteobacteria</taxon>
        <taxon>Alteromonadales</taxon>
        <taxon>Moritellaceae</taxon>
        <taxon>Moritella</taxon>
    </lineage>
</organism>
<reference evidence="2" key="1">
    <citation type="submission" date="2018-05" db="EMBL/GenBank/DDBJ databases">
        <authorList>
            <person name="Cea G.-C."/>
            <person name="William W."/>
        </authorList>
    </citation>
    <scope>NUCLEOTIDE SEQUENCE [LARGE SCALE GENOMIC DNA]</scope>
    <source>
        <strain evidence="2">DB21MT 5</strain>
    </source>
</reference>
<accession>A0A330LU18</accession>
<dbReference type="Proteomes" id="UP000250163">
    <property type="component" value="Chromosome MORIYA"/>
</dbReference>
<sequence>MKLDKRITIDGIAYPLSYEHIIFELSAGGRATFIVKGEVTAKQLVQFDIGYQGDMKHYFDGFVTKVQPAENGYTRLIARERAGILAARWPVSIQHPTLSEIIEQLSFDTGLQFVLPNDADYTTKRIANFTSQGTGYQLMNNLGRAFSVDDFCWYQQTDGTLFIGSYADSRWSTKPVTIPNELSKEQKGGNSMTLAVMPSVRPGAIVNGKRLNRVEFQANQMTLYWQAGEKEPAEKRRLQFLFPELAAGHHLPRFARVINVTDKAQAGDENNPFRPRFAVDIQLLDEDGRDDVKVPLYKAVSLPVMFGGNEQGLLAMPTEGTLVEVAFAYGRSDKPFIRTILGEAWSLPDIEPGEQLQQQRDEVFDRIDAAGNKTDSTDQKKESRAFKELQQADRYLGAFGSHEINVEQHSKENIAGQKCIETLGSFEVMAGDDITLGSLANMHFVNSGDHVQIIGQLRDIVIGLNDQLTVLKDRIHTIEQNDMLTINGQQTITIKKDQVIKAKNITQDADTIKLNGGTGVITCASICPFTGKPHVDGSTTVFAGK</sequence>
<dbReference type="RefSeq" id="WP_112717791.1">
    <property type="nucleotide sequence ID" value="NZ_LS483250.1"/>
</dbReference>
<dbReference type="SUPFAM" id="SSF69279">
    <property type="entry name" value="Phage tail proteins"/>
    <property type="match status" value="1"/>
</dbReference>
<dbReference type="SUPFAM" id="SSF69255">
    <property type="entry name" value="gp5 N-terminal domain-like"/>
    <property type="match status" value="1"/>
</dbReference>
<dbReference type="AlphaFoldDB" id="A0A330LU18"/>
<proteinExistence type="predicted"/>
<name>A0A330LU18_9GAMM</name>
<dbReference type="EMBL" id="LS483250">
    <property type="protein sequence ID" value="SQD80457.1"/>
    <property type="molecule type" value="Genomic_DNA"/>
</dbReference>
<evidence type="ECO:0008006" key="3">
    <source>
        <dbReference type="Google" id="ProtNLM"/>
    </source>
</evidence>
<evidence type="ECO:0000313" key="2">
    <source>
        <dbReference type="Proteomes" id="UP000250163"/>
    </source>
</evidence>
<dbReference type="OrthoDB" id="5812814at2"/>
<dbReference type="KEGG" id="mya:MORIYA_4005"/>
<gene>
    <name evidence="1" type="ORF">MORIYA_4005</name>
</gene>
<dbReference type="SUPFAM" id="SSF69349">
    <property type="entry name" value="Phage fibre proteins"/>
    <property type="match status" value="1"/>
</dbReference>